<dbReference type="Gene3D" id="3.60.15.10">
    <property type="entry name" value="Ribonuclease Z/Hydroxyacylglutathione hydrolase-like"/>
    <property type="match status" value="1"/>
</dbReference>
<dbReference type="EMBL" id="ABID01000004">
    <property type="protein sequence ID" value="EDQ04350.1"/>
    <property type="molecule type" value="Genomic_DNA"/>
</dbReference>
<gene>
    <name evidence="2" type="ORF">OIHEL45_15514</name>
</gene>
<feature type="domain" description="Metallo-beta-lactamase" evidence="1">
    <location>
        <begin position="46"/>
        <end position="225"/>
    </location>
</feature>
<sequence>MGADPLMADLRVTILGSGSSGGVPRIGGHWGACDPTEPKNARRRCSILVERVTDAGTTTVLIDTSPDMRSQLLDAGIGRLDAVIYTHAHADHVHGLDDLRMVVMNMRARLPVWADATTRDALIERFGYAFVQPEWSSYPPILDMHDITGEVSIDGPGGTLKFTPFTVAHGNIDALGFRFDDIVYLPDVSAIPDECWPLMDDLRCWIVDALRRDPHPTHSHLAQTLEWIDRVQPETAVLTNLHNDLDYQTLAAETADHVQPAYDGLTLHFPLPFSD</sequence>
<reference evidence="2 3" key="1">
    <citation type="submission" date="2007-11" db="EMBL/GenBank/DDBJ databases">
        <authorList>
            <person name="Wagner-Dobler I."/>
            <person name="Ferriera S."/>
            <person name="Johnson J."/>
            <person name="Kravitz S."/>
            <person name="Beeson K."/>
            <person name="Sutton G."/>
            <person name="Rogers Y.-H."/>
            <person name="Friedman R."/>
            <person name="Frazier M."/>
            <person name="Venter J.C."/>
        </authorList>
    </citation>
    <scope>NUCLEOTIDE SEQUENCE [LARGE SCALE GENOMIC DNA]</scope>
    <source>
        <strain evidence="2 3">HEL-45</strain>
    </source>
</reference>
<dbReference type="PANTHER" id="PTHR42663:SF6">
    <property type="entry name" value="HYDROLASE C777.06C-RELATED"/>
    <property type="match status" value="1"/>
</dbReference>
<accession>A0ABM9X4A3</accession>
<dbReference type="InterPro" id="IPR001279">
    <property type="entry name" value="Metallo-B-lactamas"/>
</dbReference>
<dbReference type="PANTHER" id="PTHR42663">
    <property type="entry name" value="HYDROLASE C777.06C-RELATED-RELATED"/>
    <property type="match status" value="1"/>
</dbReference>
<organism evidence="2 3">
    <name type="scientific">Sulfitobacter indolifex HEL-45</name>
    <dbReference type="NCBI Taxonomy" id="391624"/>
    <lineage>
        <taxon>Bacteria</taxon>
        <taxon>Pseudomonadati</taxon>
        <taxon>Pseudomonadota</taxon>
        <taxon>Alphaproteobacteria</taxon>
        <taxon>Rhodobacterales</taxon>
        <taxon>Roseobacteraceae</taxon>
        <taxon>Sulfitobacter</taxon>
    </lineage>
</organism>
<keyword evidence="3" id="KW-1185">Reference proteome</keyword>
<name>A0ABM9X4A3_9RHOB</name>
<dbReference type="CDD" id="cd16279">
    <property type="entry name" value="metallo-hydrolase-like_MBL-fold"/>
    <property type="match status" value="1"/>
</dbReference>
<dbReference type="InterPro" id="IPR036866">
    <property type="entry name" value="RibonucZ/Hydroxyglut_hydro"/>
</dbReference>
<evidence type="ECO:0000313" key="3">
    <source>
        <dbReference type="Proteomes" id="UP000003257"/>
    </source>
</evidence>
<protein>
    <submittedName>
        <fullName evidence="2">Beta-lactamase-like protein</fullName>
    </submittedName>
</protein>
<dbReference type="SUPFAM" id="SSF56281">
    <property type="entry name" value="Metallo-hydrolase/oxidoreductase"/>
    <property type="match status" value="1"/>
</dbReference>
<dbReference type="Pfam" id="PF12706">
    <property type="entry name" value="Lactamase_B_2"/>
    <property type="match status" value="1"/>
</dbReference>
<dbReference type="SMART" id="SM00849">
    <property type="entry name" value="Lactamase_B"/>
    <property type="match status" value="1"/>
</dbReference>
<evidence type="ECO:0000313" key="2">
    <source>
        <dbReference type="EMBL" id="EDQ04350.1"/>
    </source>
</evidence>
<comment type="caution">
    <text evidence="2">The sequence shown here is derived from an EMBL/GenBank/DDBJ whole genome shotgun (WGS) entry which is preliminary data.</text>
</comment>
<evidence type="ECO:0000259" key="1">
    <source>
        <dbReference type="SMART" id="SM00849"/>
    </source>
</evidence>
<proteinExistence type="predicted"/>
<dbReference type="Proteomes" id="UP000003257">
    <property type="component" value="Unassembled WGS sequence"/>
</dbReference>